<reference evidence="2 3" key="1">
    <citation type="submission" date="2019-04" db="EMBL/GenBank/DDBJ databases">
        <title>genome sequence of strain W3.</title>
        <authorList>
            <person name="Gao J."/>
            <person name="Sun J."/>
        </authorList>
    </citation>
    <scope>NUCLEOTIDE SEQUENCE [LARGE SCALE GENOMIC DNA]</scope>
    <source>
        <strain evidence="2 3">W3</strain>
    </source>
</reference>
<dbReference type="InterPro" id="IPR046787">
    <property type="entry name" value="DnaT_2"/>
</dbReference>
<accession>A0A4S8PRT7</accession>
<evidence type="ECO:0000313" key="2">
    <source>
        <dbReference type="EMBL" id="THV32941.1"/>
    </source>
</evidence>
<dbReference type="Pfam" id="PF20557">
    <property type="entry name" value="DnaT_2"/>
    <property type="match status" value="1"/>
</dbReference>
<comment type="caution">
    <text evidence="2">The sequence shown here is derived from an EMBL/GenBank/DDBJ whole genome shotgun (WGS) entry which is preliminary data.</text>
</comment>
<dbReference type="Proteomes" id="UP000307378">
    <property type="component" value="Unassembled WGS sequence"/>
</dbReference>
<evidence type="ECO:0000313" key="3">
    <source>
        <dbReference type="Proteomes" id="UP000307378"/>
    </source>
</evidence>
<dbReference type="RefSeq" id="WP_136542647.1">
    <property type="nucleotide sequence ID" value="NZ_STGU01000012.1"/>
</dbReference>
<name>A0A4S8PRT7_9HYPH</name>
<proteinExistence type="predicted"/>
<dbReference type="AlphaFoldDB" id="A0A4S8PRT7"/>
<evidence type="ECO:0000259" key="1">
    <source>
        <dbReference type="Pfam" id="PF20557"/>
    </source>
</evidence>
<organism evidence="2 3">
    <name type="scientific">Rhizobium rosettiformans W3</name>
    <dbReference type="NCBI Taxonomy" id="538378"/>
    <lineage>
        <taxon>Bacteria</taxon>
        <taxon>Pseudomonadati</taxon>
        <taxon>Pseudomonadota</taxon>
        <taxon>Alphaproteobacteria</taxon>
        <taxon>Hyphomicrobiales</taxon>
        <taxon>Rhizobiaceae</taxon>
        <taxon>Rhizobium/Agrobacterium group</taxon>
        <taxon>Rhizobium</taxon>
    </lineage>
</organism>
<gene>
    <name evidence="2" type="ORF">FAA86_18800</name>
</gene>
<feature type="domain" description="Putative DnaT-like" evidence="1">
    <location>
        <begin position="4"/>
        <end position="171"/>
    </location>
</feature>
<sequence length="172" mass="19048">MAFEFILETGEIVPGANSYASVEEADDYLAANIHADESWSALPEESKQKLLVWSTRYIDQRARWNGKPVSATQPLRHPRHGLKNADGIEIPWNIIAPQLKAATIEMARYLVDTDRSADRPQDGLKSLKVDVIELEFREGYSLPSVPQEINNMLAGLGSLISGPGGHAKIRRA</sequence>
<protein>
    <recommendedName>
        <fullName evidence="1">Putative DnaT-like domain-containing protein</fullName>
    </recommendedName>
</protein>
<dbReference type="EMBL" id="STGU01000012">
    <property type="protein sequence ID" value="THV32941.1"/>
    <property type="molecule type" value="Genomic_DNA"/>
</dbReference>